<dbReference type="EMBL" id="SJPY01000001">
    <property type="protein sequence ID" value="TWU44947.1"/>
    <property type="molecule type" value="Genomic_DNA"/>
</dbReference>
<dbReference type="AlphaFoldDB" id="A0A5C6EAF0"/>
<keyword evidence="1" id="KW-0812">Transmembrane</keyword>
<feature type="transmembrane region" description="Helical" evidence="1">
    <location>
        <begin position="23"/>
        <end position="45"/>
    </location>
</feature>
<accession>A0A5C6EAF0</accession>
<comment type="caution">
    <text evidence="2">The sequence shown here is derived from an EMBL/GenBank/DDBJ whole genome shotgun (WGS) entry which is preliminary data.</text>
</comment>
<evidence type="ECO:0000313" key="3">
    <source>
        <dbReference type="Proteomes" id="UP000315471"/>
    </source>
</evidence>
<gene>
    <name evidence="2" type="ORF">Q31b_01180</name>
</gene>
<evidence type="ECO:0000256" key="1">
    <source>
        <dbReference type="SAM" id="Phobius"/>
    </source>
</evidence>
<organism evidence="2 3">
    <name type="scientific">Novipirellula aureliae</name>
    <dbReference type="NCBI Taxonomy" id="2527966"/>
    <lineage>
        <taxon>Bacteria</taxon>
        <taxon>Pseudomonadati</taxon>
        <taxon>Planctomycetota</taxon>
        <taxon>Planctomycetia</taxon>
        <taxon>Pirellulales</taxon>
        <taxon>Pirellulaceae</taxon>
        <taxon>Novipirellula</taxon>
    </lineage>
</organism>
<keyword evidence="1" id="KW-1133">Transmembrane helix</keyword>
<protein>
    <submittedName>
        <fullName evidence="2">Uncharacterized protein</fullName>
    </submittedName>
</protein>
<reference evidence="2 3" key="1">
    <citation type="submission" date="2019-02" db="EMBL/GenBank/DDBJ databases">
        <title>Deep-cultivation of Planctomycetes and their phenomic and genomic characterization uncovers novel biology.</title>
        <authorList>
            <person name="Wiegand S."/>
            <person name="Jogler M."/>
            <person name="Boedeker C."/>
            <person name="Pinto D."/>
            <person name="Vollmers J."/>
            <person name="Rivas-Marin E."/>
            <person name="Kohn T."/>
            <person name="Peeters S.H."/>
            <person name="Heuer A."/>
            <person name="Rast P."/>
            <person name="Oberbeckmann S."/>
            <person name="Bunk B."/>
            <person name="Jeske O."/>
            <person name="Meyerdierks A."/>
            <person name="Storesund J.E."/>
            <person name="Kallscheuer N."/>
            <person name="Luecker S."/>
            <person name="Lage O.M."/>
            <person name="Pohl T."/>
            <person name="Merkel B.J."/>
            <person name="Hornburger P."/>
            <person name="Mueller R.-W."/>
            <person name="Bruemmer F."/>
            <person name="Labrenz M."/>
            <person name="Spormann A.M."/>
            <person name="Op Den Camp H."/>
            <person name="Overmann J."/>
            <person name="Amann R."/>
            <person name="Jetten M.S.M."/>
            <person name="Mascher T."/>
            <person name="Medema M.H."/>
            <person name="Devos D.P."/>
            <person name="Kaster A.-K."/>
            <person name="Ovreas L."/>
            <person name="Rohde M."/>
            <person name="Galperin M.Y."/>
            <person name="Jogler C."/>
        </authorList>
    </citation>
    <scope>NUCLEOTIDE SEQUENCE [LARGE SCALE GENOMIC DNA]</scope>
    <source>
        <strain evidence="2 3">Q31b</strain>
    </source>
</reference>
<evidence type="ECO:0000313" key="2">
    <source>
        <dbReference type="EMBL" id="TWU44947.1"/>
    </source>
</evidence>
<keyword evidence="1" id="KW-0472">Membrane</keyword>
<dbReference type="Proteomes" id="UP000315471">
    <property type="component" value="Unassembled WGS sequence"/>
</dbReference>
<keyword evidence="3" id="KW-1185">Reference proteome</keyword>
<proteinExistence type="predicted"/>
<name>A0A5C6EAF0_9BACT</name>
<sequence>MQKMRKQKGKLDRGYGHYATRQMFANAILFLVIYGVMMIIAFALATT</sequence>